<keyword evidence="1" id="KW-0812">Transmembrane</keyword>
<keyword evidence="1" id="KW-1133">Transmembrane helix</keyword>
<organism evidence="2 3">
    <name type="scientific">Glossina brevipalpis</name>
    <dbReference type="NCBI Taxonomy" id="37001"/>
    <lineage>
        <taxon>Eukaryota</taxon>
        <taxon>Metazoa</taxon>
        <taxon>Ecdysozoa</taxon>
        <taxon>Arthropoda</taxon>
        <taxon>Hexapoda</taxon>
        <taxon>Insecta</taxon>
        <taxon>Pterygota</taxon>
        <taxon>Neoptera</taxon>
        <taxon>Endopterygota</taxon>
        <taxon>Diptera</taxon>
        <taxon>Brachycera</taxon>
        <taxon>Muscomorpha</taxon>
        <taxon>Hippoboscoidea</taxon>
        <taxon>Glossinidae</taxon>
        <taxon>Glossina</taxon>
    </lineage>
</organism>
<dbReference type="EnsemblMetazoa" id="GBRI031597-RA">
    <property type="protein sequence ID" value="GBRI031597-PA"/>
    <property type="gene ID" value="GBRI031597"/>
</dbReference>
<proteinExistence type="predicted"/>
<keyword evidence="1" id="KW-0472">Membrane</keyword>
<keyword evidence="3" id="KW-1185">Reference proteome</keyword>
<evidence type="ECO:0000256" key="1">
    <source>
        <dbReference type="SAM" id="Phobius"/>
    </source>
</evidence>
<sequence>MWSSKNASKSALSLSVSKETLPVYASHFLSACPTARLPEPPPTFPYHYSLVLLPSCATGHSYYCLVSPVSLRSRTSAPVPLCTRTSVFPVGLLSLFADLFCASLFACRSIMKKPMVAEIEIES</sequence>
<dbReference type="AlphaFoldDB" id="A0A1A9WTQ5"/>
<evidence type="ECO:0000313" key="2">
    <source>
        <dbReference type="EnsemblMetazoa" id="GBRI031597-PA"/>
    </source>
</evidence>
<dbReference type="PROSITE" id="PS51257">
    <property type="entry name" value="PROKAR_LIPOPROTEIN"/>
    <property type="match status" value="1"/>
</dbReference>
<name>A0A1A9WTQ5_9MUSC</name>
<dbReference type="VEuPathDB" id="VectorBase:GBRI031597"/>
<protein>
    <submittedName>
        <fullName evidence="2">Uncharacterized protein</fullName>
    </submittedName>
</protein>
<accession>A0A1A9WTQ5</accession>
<dbReference type="Proteomes" id="UP000091820">
    <property type="component" value="Unassembled WGS sequence"/>
</dbReference>
<reference evidence="2" key="2">
    <citation type="submission" date="2020-05" db="UniProtKB">
        <authorList>
            <consortium name="EnsemblMetazoa"/>
        </authorList>
    </citation>
    <scope>IDENTIFICATION</scope>
    <source>
        <strain evidence="2">IAEA</strain>
    </source>
</reference>
<feature type="transmembrane region" description="Helical" evidence="1">
    <location>
        <begin position="87"/>
        <end position="107"/>
    </location>
</feature>
<reference evidence="3" key="1">
    <citation type="submission" date="2014-03" db="EMBL/GenBank/DDBJ databases">
        <authorList>
            <person name="Aksoy S."/>
            <person name="Warren W."/>
            <person name="Wilson R.K."/>
        </authorList>
    </citation>
    <scope>NUCLEOTIDE SEQUENCE [LARGE SCALE GENOMIC DNA]</scope>
    <source>
        <strain evidence="3">IAEA</strain>
    </source>
</reference>
<evidence type="ECO:0000313" key="3">
    <source>
        <dbReference type="Proteomes" id="UP000091820"/>
    </source>
</evidence>